<gene>
    <name evidence="2" type="ORF">RCC_03154</name>
</gene>
<feature type="region of interest" description="Disordered" evidence="1">
    <location>
        <begin position="336"/>
        <end position="382"/>
    </location>
</feature>
<sequence length="459" mass="51292">MARIREQPPRRSKRIASREGSVAPSLASEEEERVRDRPVATNQNTLLRQHLTLRASPPRPQRSPPRSLSPAVAEHSSPATVTVPVEFTPRPNLLRRAFGFLSSPFGAALGLQHHTPAPSTPTPQQPLGMLPASRKRPALEMEPEHDSEPQEPQSKPEQAPKPDITLVNATPTRSKTPRGPSTLNRNHPSSLRAISERTENSAATVRAAARNAEPTPSRHRPISSVRSKRDQANNTPGRPRAWVRPAMPREPNADSRLAKLNHYNQMKDHVQSLEKDEELREMVARHRTKRVKIDDLVYIPHNRPGDPSGTFRVYDDDSEDEMEVDEDVELRKNVFDEVPGELSPSKKVERQPAVPKQHKNPVEAADQTPKPRAPEKILPPVQRAAPTPGELLHAQMLAGKPLELHQLKVPAEGTAWVFPSVSKRQEPYQDGTAQEARLGAILKMAYEHWMRSGEVLPVF</sequence>
<feature type="compositionally biased region" description="Basic and acidic residues" evidence="1">
    <location>
        <begin position="137"/>
        <end position="148"/>
    </location>
</feature>
<evidence type="ECO:0000256" key="1">
    <source>
        <dbReference type="SAM" id="MobiDB-lite"/>
    </source>
</evidence>
<name>A0A2D3UW56_9PEZI</name>
<feature type="compositionally biased region" description="Polar residues" evidence="1">
    <location>
        <begin position="167"/>
        <end position="189"/>
    </location>
</feature>
<organism evidence="2 3">
    <name type="scientific">Ramularia collo-cygni</name>
    <dbReference type="NCBI Taxonomy" id="112498"/>
    <lineage>
        <taxon>Eukaryota</taxon>
        <taxon>Fungi</taxon>
        <taxon>Dikarya</taxon>
        <taxon>Ascomycota</taxon>
        <taxon>Pezizomycotina</taxon>
        <taxon>Dothideomycetes</taxon>
        <taxon>Dothideomycetidae</taxon>
        <taxon>Mycosphaerellales</taxon>
        <taxon>Mycosphaerellaceae</taxon>
        <taxon>Ramularia</taxon>
    </lineage>
</organism>
<feature type="region of interest" description="Disordered" evidence="1">
    <location>
        <begin position="108"/>
        <end position="255"/>
    </location>
</feature>
<reference evidence="2 3" key="1">
    <citation type="submission" date="2016-03" db="EMBL/GenBank/DDBJ databases">
        <authorList>
            <person name="Ploux O."/>
        </authorList>
    </citation>
    <scope>NUCLEOTIDE SEQUENCE [LARGE SCALE GENOMIC DNA]</scope>
    <source>
        <strain evidence="2 3">URUG2</strain>
    </source>
</reference>
<proteinExistence type="predicted"/>
<evidence type="ECO:0000313" key="2">
    <source>
        <dbReference type="EMBL" id="CZT17320.1"/>
    </source>
</evidence>
<keyword evidence="3" id="KW-1185">Reference proteome</keyword>
<dbReference type="EMBL" id="FJUY01000004">
    <property type="protein sequence ID" value="CZT17320.1"/>
    <property type="molecule type" value="Genomic_DNA"/>
</dbReference>
<feature type="region of interest" description="Disordered" evidence="1">
    <location>
        <begin position="1"/>
        <end position="83"/>
    </location>
</feature>
<accession>A0A2D3UW56</accession>
<dbReference type="Proteomes" id="UP000225277">
    <property type="component" value="Unassembled WGS sequence"/>
</dbReference>
<dbReference type="RefSeq" id="XP_023624213.1">
    <property type="nucleotide sequence ID" value="XM_023768445.1"/>
</dbReference>
<protein>
    <submittedName>
        <fullName evidence="2">Uncharacterized protein</fullName>
    </submittedName>
</protein>
<feature type="compositionally biased region" description="Low complexity" evidence="1">
    <location>
        <begin position="200"/>
        <end position="213"/>
    </location>
</feature>
<evidence type="ECO:0000313" key="3">
    <source>
        <dbReference type="Proteomes" id="UP000225277"/>
    </source>
</evidence>
<dbReference type="OrthoDB" id="3647284at2759"/>
<dbReference type="AlphaFoldDB" id="A0A2D3UW56"/>
<dbReference type="GeneID" id="35598361"/>